<dbReference type="AlphaFoldDB" id="A0A2T7NIA2"/>
<gene>
    <name evidence="2" type="ORF">C0Q70_19048</name>
</gene>
<feature type="region of interest" description="Disordered" evidence="1">
    <location>
        <begin position="57"/>
        <end position="91"/>
    </location>
</feature>
<proteinExistence type="predicted"/>
<evidence type="ECO:0000313" key="2">
    <source>
        <dbReference type="EMBL" id="PVD20885.1"/>
    </source>
</evidence>
<accession>A0A2T7NIA2</accession>
<dbReference type="Proteomes" id="UP000245119">
    <property type="component" value="Linkage Group LG12"/>
</dbReference>
<organism evidence="2 3">
    <name type="scientific">Pomacea canaliculata</name>
    <name type="common">Golden apple snail</name>
    <dbReference type="NCBI Taxonomy" id="400727"/>
    <lineage>
        <taxon>Eukaryota</taxon>
        <taxon>Metazoa</taxon>
        <taxon>Spiralia</taxon>
        <taxon>Lophotrochozoa</taxon>
        <taxon>Mollusca</taxon>
        <taxon>Gastropoda</taxon>
        <taxon>Caenogastropoda</taxon>
        <taxon>Architaenioglossa</taxon>
        <taxon>Ampullarioidea</taxon>
        <taxon>Ampullariidae</taxon>
        <taxon>Pomacea</taxon>
    </lineage>
</organism>
<evidence type="ECO:0000313" key="3">
    <source>
        <dbReference type="Proteomes" id="UP000245119"/>
    </source>
</evidence>
<reference evidence="2 3" key="1">
    <citation type="submission" date="2018-04" db="EMBL/GenBank/DDBJ databases">
        <title>The genome of golden apple snail Pomacea canaliculata provides insight into stress tolerance and invasive adaptation.</title>
        <authorList>
            <person name="Liu C."/>
            <person name="Liu B."/>
            <person name="Ren Y."/>
            <person name="Zhang Y."/>
            <person name="Wang H."/>
            <person name="Li S."/>
            <person name="Jiang F."/>
            <person name="Yin L."/>
            <person name="Zhang G."/>
            <person name="Qian W."/>
            <person name="Fan W."/>
        </authorList>
    </citation>
    <scope>NUCLEOTIDE SEQUENCE [LARGE SCALE GENOMIC DNA]</scope>
    <source>
        <strain evidence="2">SZHN2017</strain>
        <tissue evidence="2">Muscle</tissue>
    </source>
</reference>
<comment type="caution">
    <text evidence="2">The sequence shown here is derived from an EMBL/GenBank/DDBJ whole genome shotgun (WGS) entry which is preliminary data.</text>
</comment>
<protein>
    <submittedName>
        <fullName evidence="2">Uncharacterized protein</fullName>
    </submittedName>
</protein>
<name>A0A2T7NIA2_POMCA</name>
<keyword evidence="3" id="KW-1185">Reference proteome</keyword>
<sequence length="91" mass="9627">MTDQRLRRLVETGLRLVARTRTLSTCPSGVQPTCPMSASAAGASRCVFMQAESETLPGTSLPPHAATVGEKPTVGVRPFEEMPGPKGYPVT</sequence>
<dbReference type="EMBL" id="PZQS01000012">
    <property type="protein sequence ID" value="PVD20885.1"/>
    <property type="molecule type" value="Genomic_DNA"/>
</dbReference>
<evidence type="ECO:0000256" key="1">
    <source>
        <dbReference type="SAM" id="MobiDB-lite"/>
    </source>
</evidence>
<dbReference type="OrthoDB" id="3945418at2759"/>